<sequence length="134" mass="15297">MSTSGECNVVPKSHGTREAVKLTKNEASISIVRTKRPSSNMDTTTPPKKRGRPKGITFLILLTTPVTGDTRNERTCIFPNVLGNDLREKRWEKDPKYTCQVEQDINDSFDKFDWNQFEGNALSILTFMYHEKNS</sequence>
<organism evidence="1 2">
    <name type="scientific">Necator americanus</name>
    <name type="common">Human hookworm</name>
    <dbReference type="NCBI Taxonomy" id="51031"/>
    <lineage>
        <taxon>Eukaryota</taxon>
        <taxon>Metazoa</taxon>
        <taxon>Ecdysozoa</taxon>
        <taxon>Nematoda</taxon>
        <taxon>Chromadorea</taxon>
        <taxon>Rhabditida</taxon>
        <taxon>Rhabditina</taxon>
        <taxon>Rhabditomorpha</taxon>
        <taxon>Strongyloidea</taxon>
        <taxon>Ancylostomatidae</taxon>
        <taxon>Bunostominae</taxon>
        <taxon>Necator</taxon>
    </lineage>
</organism>
<proteinExistence type="predicted"/>
<name>W2SKX5_NECAM</name>
<dbReference type="EMBL" id="KI668998">
    <property type="protein sequence ID" value="ETN70208.1"/>
    <property type="molecule type" value="Genomic_DNA"/>
</dbReference>
<evidence type="ECO:0000313" key="1">
    <source>
        <dbReference type="EMBL" id="ETN70208.1"/>
    </source>
</evidence>
<gene>
    <name evidence="1" type="ORF">NECAME_14928</name>
</gene>
<dbReference type="Proteomes" id="UP000053676">
    <property type="component" value="Unassembled WGS sequence"/>
</dbReference>
<dbReference type="KEGG" id="nai:NECAME_14928"/>
<accession>W2SKX5</accession>
<protein>
    <submittedName>
        <fullName evidence="1">Uncharacterized protein</fullName>
    </submittedName>
</protein>
<keyword evidence="2" id="KW-1185">Reference proteome</keyword>
<evidence type="ECO:0000313" key="2">
    <source>
        <dbReference type="Proteomes" id="UP000053676"/>
    </source>
</evidence>
<dbReference type="AlphaFoldDB" id="W2SKX5"/>
<reference evidence="2" key="1">
    <citation type="journal article" date="2014" name="Nat. Genet.">
        <title>Genome of the human hookworm Necator americanus.</title>
        <authorList>
            <person name="Tang Y.T."/>
            <person name="Gao X."/>
            <person name="Rosa B.A."/>
            <person name="Abubucker S."/>
            <person name="Hallsworth-Pepin K."/>
            <person name="Martin J."/>
            <person name="Tyagi R."/>
            <person name="Heizer E."/>
            <person name="Zhang X."/>
            <person name="Bhonagiri-Palsikar V."/>
            <person name="Minx P."/>
            <person name="Warren W.C."/>
            <person name="Wang Q."/>
            <person name="Zhan B."/>
            <person name="Hotez P.J."/>
            <person name="Sternberg P.W."/>
            <person name="Dougall A."/>
            <person name="Gaze S.T."/>
            <person name="Mulvenna J."/>
            <person name="Sotillo J."/>
            <person name="Ranganathan S."/>
            <person name="Rabelo E.M."/>
            <person name="Wilson R.K."/>
            <person name="Felgner P.L."/>
            <person name="Bethony J."/>
            <person name="Hawdon J.M."/>
            <person name="Gasser R.B."/>
            <person name="Loukas A."/>
            <person name="Mitreva M."/>
        </authorList>
    </citation>
    <scope>NUCLEOTIDE SEQUENCE [LARGE SCALE GENOMIC DNA]</scope>
</reference>